<accession>A0A3L6TG45</accession>
<reference evidence="3" key="1">
    <citation type="journal article" date="2019" name="Nat. Commun.">
        <title>The genome of broomcorn millet.</title>
        <authorList>
            <person name="Zou C."/>
            <person name="Miki D."/>
            <person name="Li D."/>
            <person name="Tang Q."/>
            <person name="Xiao L."/>
            <person name="Rajput S."/>
            <person name="Deng P."/>
            <person name="Jia W."/>
            <person name="Huang R."/>
            <person name="Zhang M."/>
            <person name="Sun Y."/>
            <person name="Hu J."/>
            <person name="Fu X."/>
            <person name="Schnable P.S."/>
            <person name="Li F."/>
            <person name="Zhang H."/>
            <person name="Feng B."/>
            <person name="Zhu X."/>
            <person name="Liu R."/>
            <person name="Schnable J.C."/>
            <person name="Zhu J.-K."/>
            <person name="Zhang H."/>
        </authorList>
    </citation>
    <scope>NUCLEOTIDE SEQUENCE [LARGE SCALE GENOMIC DNA]</scope>
</reference>
<dbReference type="EMBL" id="PQIB02000002">
    <property type="protein sequence ID" value="RLN35766.1"/>
    <property type="molecule type" value="Genomic_DNA"/>
</dbReference>
<evidence type="ECO:0000256" key="1">
    <source>
        <dbReference type="SAM" id="MobiDB-lite"/>
    </source>
</evidence>
<sequence>MMSIDKAYAVDVAKAEERRRRRRGGSWVAAWPQPANPQPGTQRRGPSPSLARSHRGIAPARDCRSAAAWPLSGSPSLAPSQCGRASQETQPRQPAESATDRVGGRADDGGGVAVAAAACVAGLHRLWFVFLNAVVATVAVLSRSRPSLASPRRGAGITRRASSAVLQRLRSFSIFSFASASFFTAPFPPPEAAAAQEPEEAAAARAVIRQSPRALPLAPSPKAELVQVAEEGEACGDLNGMSMDEAYALVLAARRRPEREREEEARRSEVDAKAEEFIRGFKEDLRQQRLNSIYNYTQMLKRRAFGDCGRQPDARPDQL</sequence>
<name>A0A3L6TG45_PANMI</name>
<dbReference type="InterPro" id="IPR008480">
    <property type="entry name" value="DUF761_pln"/>
</dbReference>
<dbReference type="Pfam" id="PF05553">
    <property type="entry name" value="DUF761"/>
    <property type="match status" value="1"/>
</dbReference>
<evidence type="ECO:0000313" key="2">
    <source>
        <dbReference type="EMBL" id="RLN35766.1"/>
    </source>
</evidence>
<organism evidence="2 3">
    <name type="scientific">Panicum miliaceum</name>
    <name type="common">Proso millet</name>
    <name type="synonym">Broomcorn millet</name>
    <dbReference type="NCBI Taxonomy" id="4540"/>
    <lineage>
        <taxon>Eukaryota</taxon>
        <taxon>Viridiplantae</taxon>
        <taxon>Streptophyta</taxon>
        <taxon>Embryophyta</taxon>
        <taxon>Tracheophyta</taxon>
        <taxon>Spermatophyta</taxon>
        <taxon>Magnoliopsida</taxon>
        <taxon>Liliopsida</taxon>
        <taxon>Poales</taxon>
        <taxon>Poaceae</taxon>
        <taxon>PACMAD clade</taxon>
        <taxon>Panicoideae</taxon>
        <taxon>Panicodae</taxon>
        <taxon>Paniceae</taxon>
        <taxon>Panicinae</taxon>
        <taxon>Panicum</taxon>
        <taxon>Panicum sect. Panicum</taxon>
    </lineage>
</organism>
<gene>
    <name evidence="2" type="ORF">C2845_PM03G32870</name>
</gene>
<protein>
    <submittedName>
        <fullName evidence="2">Uncharacterized protein</fullName>
    </submittedName>
</protein>
<dbReference type="PANTHER" id="PTHR33098">
    <property type="entry name" value="COTTON FIBER (DUF761)"/>
    <property type="match status" value="1"/>
</dbReference>
<dbReference type="STRING" id="4540.A0A3L6TG45"/>
<proteinExistence type="predicted"/>
<feature type="compositionally biased region" description="Polar residues" evidence="1">
    <location>
        <begin position="73"/>
        <end position="92"/>
    </location>
</feature>
<keyword evidence="3" id="KW-1185">Reference proteome</keyword>
<dbReference type="Proteomes" id="UP000275267">
    <property type="component" value="Unassembled WGS sequence"/>
</dbReference>
<feature type="region of interest" description="Disordered" evidence="1">
    <location>
        <begin position="14"/>
        <end position="106"/>
    </location>
</feature>
<dbReference type="AlphaFoldDB" id="A0A3L6TG45"/>
<dbReference type="PANTHER" id="PTHR33098:SF9">
    <property type="entry name" value="OS09G0364400 PROTEIN"/>
    <property type="match status" value="1"/>
</dbReference>
<evidence type="ECO:0000313" key="3">
    <source>
        <dbReference type="Proteomes" id="UP000275267"/>
    </source>
</evidence>
<comment type="caution">
    <text evidence="2">The sequence shown here is derived from an EMBL/GenBank/DDBJ whole genome shotgun (WGS) entry which is preliminary data.</text>
</comment>
<dbReference type="OrthoDB" id="696738at2759"/>